<organism evidence="1 2">
    <name type="scientific">Alteromonas profundi</name>
    <dbReference type="NCBI Taxonomy" id="2696062"/>
    <lineage>
        <taxon>Bacteria</taxon>
        <taxon>Pseudomonadati</taxon>
        <taxon>Pseudomonadota</taxon>
        <taxon>Gammaproteobacteria</taxon>
        <taxon>Alteromonadales</taxon>
        <taxon>Alteromonadaceae</taxon>
        <taxon>Alteromonas/Salinimonas group</taxon>
        <taxon>Alteromonas</taxon>
    </lineage>
</organism>
<keyword evidence="2" id="KW-1185">Reference proteome</keyword>
<dbReference type="Proteomes" id="UP000470213">
    <property type="component" value="Unassembled WGS sequence"/>
</dbReference>
<accession>A0A7X5LLR9</accession>
<dbReference type="RefSeq" id="WP_163085668.1">
    <property type="nucleotide sequence ID" value="NZ_JAAAWN010000013.1"/>
</dbReference>
<comment type="caution">
    <text evidence="1">The sequence shown here is derived from an EMBL/GenBank/DDBJ whole genome shotgun (WGS) entry which is preliminary data.</text>
</comment>
<sequence>MKQKLKNAVKRLMGRSELNYHIDAVSSDLVTGWAVNTTSPASPCSVELKVGDKVLARTTAATLREDLVAAGVGNGCHGFTLQLDMLPFSAEARDAHLYINGKRVTSEPIALKSSFTDVLGEFSVEVERRMDALLAIQNERMQREFDYIKKQLESGK</sequence>
<evidence type="ECO:0000313" key="1">
    <source>
        <dbReference type="EMBL" id="NDV91693.1"/>
    </source>
</evidence>
<name>A0A7X5LLR9_9ALTE</name>
<reference evidence="1 2" key="1">
    <citation type="submission" date="2020-01" db="EMBL/GenBank/DDBJ databases">
        <authorList>
            <person name="Chen J."/>
            <person name="Zhu S."/>
            <person name="Yang J."/>
        </authorList>
    </citation>
    <scope>NUCLEOTIDE SEQUENCE [LARGE SCALE GENOMIC DNA]</scope>
    <source>
        <strain evidence="1 2">345S023</strain>
    </source>
</reference>
<gene>
    <name evidence="1" type="ORF">GTH32_10910</name>
</gene>
<protein>
    <submittedName>
        <fullName evidence="1">Uncharacterized protein</fullName>
    </submittedName>
</protein>
<proteinExistence type="predicted"/>
<evidence type="ECO:0000313" key="2">
    <source>
        <dbReference type="Proteomes" id="UP000470213"/>
    </source>
</evidence>
<dbReference type="AlphaFoldDB" id="A0A7X5LLR9"/>
<dbReference type="EMBL" id="JAAAWN010000013">
    <property type="protein sequence ID" value="NDV91693.1"/>
    <property type="molecule type" value="Genomic_DNA"/>
</dbReference>